<sequence length="473" mass="52082">MNSDTSPLADPLAKLCRGLDLGRLGDGNPVAGANVLVAMCASLCALESLEEGLEDPEANRRLTTGLSLLSSDPLTSRLLEQHVFRPLQELQGRHLANVGIIMRKRKHLERVAITKCVVPLSQLEEAKSFREKHIHRLAHQSWEQADFFKEDADDRRDRAFTHPRFLASSVGVTPLARELEAAHDARILAVLKFSRIEQVGPVDDLLNGILTGSHLPAVGDYSVPVFGHLIASVPDFMGQWIANPNGSAATWPNRMFWLAPKWLCSTDLDAAPSDDARFDVVTAFPKAAKVVLNNRLMGAACQTGKVEGLLSAHRSIRQQLRKLPGISPRYVELCTPLFATLYRGVELLSKVAGKWPDGFHEGLTELVLVLVRSSLRHQQELQGHSVMLSRRKLALQVYDKLPESGDPQTPRDIIRKGVKTKTAEVAALLAHLADLGLAIRQDDSWVRSDTPVAAARRLIETSNPIVEVDAFIS</sequence>
<dbReference type="AlphaFoldDB" id="A0A975G6Q0"/>
<reference evidence="1" key="1">
    <citation type="submission" date="2021-04" db="EMBL/GenBank/DDBJ databases">
        <title>Luteolibacter sp. 32A isolated from the skin of an Anderson's salamander (Ambystoma andersonii).</title>
        <authorList>
            <person name="Spergser J."/>
            <person name="Busse H.-J."/>
        </authorList>
    </citation>
    <scope>NUCLEOTIDE SEQUENCE</scope>
    <source>
        <strain evidence="1">32A</strain>
    </source>
</reference>
<keyword evidence="2" id="KW-1185">Reference proteome</keyword>
<organism evidence="1 2">
    <name type="scientific">Luteolibacter ambystomatis</name>
    <dbReference type="NCBI Taxonomy" id="2824561"/>
    <lineage>
        <taxon>Bacteria</taxon>
        <taxon>Pseudomonadati</taxon>
        <taxon>Verrucomicrobiota</taxon>
        <taxon>Verrucomicrobiia</taxon>
        <taxon>Verrucomicrobiales</taxon>
        <taxon>Verrucomicrobiaceae</taxon>
        <taxon>Luteolibacter</taxon>
    </lineage>
</organism>
<accession>A0A975G6Q0</accession>
<evidence type="ECO:0000313" key="1">
    <source>
        <dbReference type="EMBL" id="QUE49270.1"/>
    </source>
</evidence>
<name>A0A975G6Q0_9BACT</name>
<gene>
    <name evidence="1" type="ORF">KBB96_10330</name>
</gene>
<proteinExistence type="predicted"/>
<dbReference type="Proteomes" id="UP000676169">
    <property type="component" value="Chromosome"/>
</dbReference>
<dbReference type="KEGG" id="lamb:KBB96_10330"/>
<dbReference type="EMBL" id="CP073100">
    <property type="protein sequence ID" value="QUE49270.1"/>
    <property type="molecule type" value="Genomic_DNA"/>
</dbReference>
<evidence type="ECO:0000313" key="2">
    <source>
        <dbReference type="Proteomes" id="UP000676169"/>
    </source>
</evidence>
<dbReference type="RefSeq" id="WP_211629287.1">
    <property type="nucleotide sequence ID" value="NZ_CP073100.1"/>
</dbReference>
<protein>
    <submittedName>
        <fullName evidence="1">Uncharacterized protein</fullName>
    </submittedName>
</protein>